<evidence type="ECO:0000256" key="5">
    <source>
        <dbReference type="ARBA" id="ARBA00022884"/>
    </source>
</evidence>
<feature type="compositionally biased region" description="Basic and acidic residues" evidence="9">
    <location>
        <begin position="751"/>
        <end position="779"/>
    </location>
</feature>
<dbReference type="PROSITE" id="PS50103">
    <property type="entry name" value="ZF_C3H1"/>
    <property type="match status" value="2"/>
</dbReference>
<dbReference type="Pfam" id="PF00642">
    <property type="entry name" value="zf-CCCH"/>
    <property type="match status" value="2"/>
</dbReference>
<dbReference type="AlphaFoldDB" id="A0A6N2CJI9"/>
<feature type="compositionally biased region" description="Basic and acidic residues" evidence="9">
    <location>
        <begin position="525"/>
        <end position="540"/>
    </location>
</feature>
<dbReference type="InterPro" id="IPR012677">
    <property type="entry name" value="Nucleotide-bd_a/b_plait_sf"/>
</dbReference>
<dbReference type="InterPro" id="IPR000504">
    <property type="entry name" value="RRM_dom"/>
</dbReference>
<keyword evidence="1 8" id="KW-0479">Metal-binding</keyword>
<feature type="compositionally biased region" description="Acidic residues" evidence="9">
    <location>
        <begin position="1"/>
        <end position="11"/>
    </location>
</feature>
<evidence type="ECO:0000313" key="12">
    <source>
        <dbReference type="EMBL" id="TMX05591.1"/>
    </source>
</evidence>
<evidence type="ECO:0000256" key="8">
    <source>
        <dbReference type="PROSITE-ProRule" id="PRU00723"/>
    </source>
</evidence>
<evidence type="ECO:0000256" key="2">
    <source>
        <dbReference type="ARBA" id="ARBA00022737"/>
    </source>
</evidence>
<name>A0A6N2CJI9_SOLCI</name>
<comment type="caution">
    <text evidence="12">The sequence shown here is derived from an EMBL/GenBank/DDBJ whole genome shotgun (WGS) entry which is preliminary data.</text>
</comment>
<keyword evidence="5 7" id="KW-0694">RNA-binding</keyword>
<feature type="compositionally biased region" description="Basic and acidic residues" evidence="9">
    <location>
        <begin position="450"/>
        <end position="518"/>
    </location>
</feature>
<evidence type="ECO:0000256" key="4">
    <source>
        <dbReference type="ARBA" id="ARBA00022833"/>
    </source>
</evidence>
<feature type="compositionally biased region" description="Basic and acidic residues" evidence="9">
    <location>
        <begin position="665"/>
        <end position="698"/>
    </location>
</feature>
<feature type="domain" description="C3H1-type" evidence="11">
    <location>
        <begin position="363"/>
        <end position="393"/>
    </location>
</feature>
<keyword evidence="2" id="KW-0677">Repeat</keyword>
<dbReference type="EMBL" id="RXGB01000043">
    <property type="protein sequence ID" value="TMX05591.1"/>
    <property type="molecule type" value="Genomic_DNA"/>
</dbReference>
<dbReference type="SMART" id="SM00356">
    <property type="entry name" value="ZnF_C3H1"/>
    <property type="match status" value="2"/>
</dbReference>
<evidence type="ECO:0000256" key="1">
    <source>
        <dbReference type="ARBA" id="ARBA00022723"/>
    </source>
</evidence>
<feature type="compositionally biased region" description="Basic and acidic residues" evidence="9">
    <location>
        <begin position="554"/>
        <end position="570"/>
    </location>
</feature>
<accession>A0A6N2CJI9</accession>
<organism evidence="12">
    <name type="scientific">Solanum chilense</name>
    <name type="common">Tomato</name>
    <name type="synonym">Lycopersicon chilense</name>
    <dbReference type="NCBI Taxonomy" id="4083"/>
    <lineage>
        <taxon>Eukaryota</taxon>
        <taxon>Viridiplantae</taxon>
        <taxon>Streptophyta</taxon>
        <taxon>Embryophyta</taxon>
        <taxon>Tracheophyta</taxon>
        <taxon>Spermatophyta</taxon>
        <taxon>Magnoliopsida</taxon>
        <taxon>eudicotyledons</taxon>
        <taxon>Gunneridae</taxon>
        <taxon>Pentapetalae</taxon>
        <taxon>asterids</taxon>
        <taxon>lamiids</taxon>
        <taxon>Solanales</taxon>
        <taxon>Solanaceae</taxon>
        <taxon>Solanoideae</taxon>
        <taxon>Solaneae</taxon>
        <taxon>Solanum</taxon>
        <taxon>Solanum subgen. Lycopersicon</taxon>
    </lineage>
</organism>
<dbReference type="GO" id="GO:0003723">
    <property type="term" value="F:RNA binding"/>
    <property type="evidence" value="ECO:0007669"/>
    <property type="project" value="UniProtKB-UniRule"/>
</dbReference>
<feature type="compositionally biased region" description="Basic residues" evidence="9">
    <location>
        <begin position="541"/>
        <end position="553"/>
    </location>
</feature>
<evidence type="ECO:0000259" key="11">
    <source>
        <dbReference type="PROSITE" id="PS50103"/>
    </source>
</evidence>
<feature type="compositionally biased region" description="Basic and acidic residues" evidence="9">
    <location>
        <begin position="54"/>
        <end position="94"/>
    </location>
</feature>
<feature type="compositionally biased region" description="Low complexity" evidence="9">
    <location>
        <begin position="734"/>
        <end position="744"/>
    </location>
</feature>
<dbReference type="SUPFAM" id="SSF54928">
    <property type="entry name" value="RNA-binding domain, RBD"/>
    <property type="match status" value="1"/>
</dbReference>
<dbReference type="PRINTS" id="PR01848">
    <property type="entry name" value="U2AUXFACTOR"/>
</dbReference>
<feature type="domain" description="RRM" evidence="10">
    <location>
        <begin position="261"/>
        <end position="361"/>
    </location>
</feature>
<feature type="region of interest" description="Disordered" evidence="9">
    <location>
        <begin position="1"/>
        <end position="94"/>
    </location>
</feature>
<evidence type="ECO:0008006" key="13">
    <source>
        <dbReference type="Google" id="ProtNLM"/>
    </source>
</evidence>
<feature type="zinc finger region" description="C3H1-type" evidence="8">
    <location>
        <begin position="229"/>
        <end position="257"/>
    </location>
</feature>
<evidence type="ECO:0000256" key="6">
    <source>
        <dbReference type="ARBA" id="ARBA00023125"/>
    </source>
</evidence>
<evidence type="ECO:0000256" key="3">
    <source>
        <dbReference type="ARBA" id="ARBA00022771"/>
    </source>
</evidence>
<keyword evidence="3 8" id="KW-0863">Zinc-finger</keyword>
<dbReference type="InterPro" id="IPR009145">
    <property type="entry name" value="U2AF_small"/>
</dbReference>
<feature type="domain" description="C3H1-type" evidence="11">
    <location>
        <begin position="229"/>
        <end position="257"/>
    </location>
</feature>
<dbReference type="PROSITE" id="PS50102">
    <property type="entry name" value="RRM"/>
    <property type="match status" value="1"/>
</dbReference>
<feature type="compositionally biased region" description="Basic and acidic residues" evidence="9">
    <location>
        <begin position="597"/>
        <end position="608"/>
    </location>
</feature>
<dbReference type="FunFam" id="3.30.70.330:FF:000318">
    <property type="entry name" value="Zinc finger CCCH domain-containing protein 5"/>
    <property type="match status" value="1"/>
</dbReference>
<dbReference type="InterPro" id="IPR000571">
    <property type="entry name" value="Znf_CCCH"/>
</dbReference>
<dbReference type="Pfam" id="PF00076">
    <property type="entry name" value="RRM_1"/>
    <property type="match status" value="1"/>
</dbReference>
<feature type="region of interest" description="Disordered" evidence="9">
    <location>
        <begin position="110"/>
        <end position="143"/>
    </location>
</feature>
<keyword evidence="4 8" id="KW-0862">Zinc</keyword>
<evidence type="ECO:0000256" key="7">
    <source>
        <dbReference type="PROSITE-ProRule" id="PRU00176"/>
    </source>
</evidence>
<dbReference type="InterPro" id="IPR035979">
    <property type="entry name" value="RBD_domain_sf"/>
</dbReference>
<evidence type="ECO:0000256" key="9">
    <source>
        <dbReference type="SAM" id="MobiDB-lite"/>
    </source>
</evidence>
<sequence>MTEPTSVEEDDKQATGLQRRVEPISSSAAEVQICNNRKEKRKLTKKEKRKQKRKELAEKTRQEEEAKLNDPQELRRIQLEEEEEKERLERERREFEERERLFLEALARKEAQEVEEEERRRVEDEEEKAKQSQVALENEPYEDDEWEYVEDGPPEIIWQGNEIIVKRNKVKVKKKDPDPVIVKEDPNRPTSNPLAPQSEVYADYRNASSLSAQQLLENVAVQTPNFGTEQDKAHCPFHLKTGACRFGSSCSRVHFYPDKSCTLLMKNMYCGPGFAWEQDEGLEYTDEEVECSFEEFYEDVHTEFLKFGEIINFKVCRNSSSHLRGNVYVHYKDIDSAVLAYNSINGRYFASKQITCEFVSVTKWKVAICGEFMKSKLKSCSRGTACNFIHCFRNPGGDYEWADLDKPSPRYWLTKMAALFGYADESVYDRRLERKNSKRMLNSDKMLASDSDRHRYDSRERRSRSRESRSSRMHYDDYDFDKRIHQERGDRADKKQRKILDKKQFEEGTGQHEEETNQHGKNRYHSSDSDWDLSDREKEGVKRHHSTGRKSRNHHNEKMGRQHRNDDIKKRVSGSDSGDDLLEKKRYGDAGSGNSEKGSRHSKEDRNTDSSSEWLDETRDRSSHHKKRRSSSRRHNGVPSSPDRWDKNSGSHDNNTTGDWTAAITDKRKPITDKRVHSDRDHPYHHNDDIGERGRWEPDEGATGTHSKSSKKSVIDDSEDHNVESELNDDGVYSGSTTRGSSRSINQKRRGNSDRMDSAKKSKRYKENDRAHNGKDRSYTGHLSS</sequence>
<proteinExistence type="predicted"/>
<evidence type="ECO:0000259" key="10">
    <source>
        <dbReference type="PROSITE" id="PS50102"/>
    </source>
</evidence>
<feature type="compositionally biased region" description="Polar residues" evidence="9">
    <location>
        <begin position="24"/>
        <end position="35"/>
    </location>
</feature>
<keyword evidence="6" id="KW-0238">DNA-binding</keyword>
<feature type="region of interest" description="Disordered" evidence="9">
    <location>
        <begin position="439"/>
        <end position="785"/>
    </location>
</feature>
<dbReference type="GO" id="GO:0000398">
    <property type="term" value="P:mRNA splicing, via spliceosome"/>
    <property type="evidence" value="ECO:0007669"/>
    <property type="project" value="InterPro"/>
</dbReference>
<feature type="compositionally biased region" description="Basic residues" evidence="9">
    <location>
        <begin position="622"/>
        <end position="636"/>
    </location>
</feature>
<dbReference type="GO" id="GO:0003677">
    <property type="term" value="F:DNA binding"/>
    <property type="evidence" value="ECO:0007669"/>
    <property type="project" value="UniProtKB-KW"/>
</dbReference>
<feature type="compositionally biased region" description="Basic residues" evidence="9">
    <location>
        <begin position="38"/>
        <end position="53"/>
    </location>
</feature>
<dbReference type="GO" id="GO:0089701">
    <property type="term" value="C:U2AF complex"/>
    <property type="evidence" value="ECO:0007669"/>
    <property type="project" value="InterPro"/>
</dbReference>
<gene>
    <name evidence="12" type="ORF">EJD97_016338</name>
</gene>
<dbReference type="GO" id="GO:0008270">
    <property type="term" value="F:zinc ion binding"/>
    <property type="evidence" value="ECO:0007669"/>
    <property type="project" value="UniProtKB-KW"/>
</dbReference>
<feature type="compositionally biased region" description="Basic and acidic residues" evidence="9">
    <location>
        <begin position="110"/>
        <end position="130"/>
    </location>
</feature>
<dbReference type="Gene3D" id="3.30.70.330">
    <property type="match status" value="1"/>
</dbReference>
<protein>
    <recommendedName>
        <fullName evidence="13">Zinc finger CCCH domain-containing protein 5</fullName>
    </recommendedName>
</protein>
<reference evidence="12" key="1">
    <citation type="submission" date="2019-05" db="EMBL/GenBank/DDBJ databases">
        <title>The de novo reference genome and transcriptome assemblies of the wild tomato species Solanum chilense.</title>
        <authorList>
            <person name="Stam R."/>
            <person name="Nosenko T."/>
            <person name="Hoerger A.C."/>
            <person name="Stephan W."/>
            <person name="Seidel M.A."/>
            <person name="Kuhn J.M.M."/>
            <person name="Haberer G."/>
            <person name="Tellier A."/>
        </authorList>
    </citation>
    <scope>NUCLEOTIDE SEQUENCE</scope>
    <source>
        <tissue evidence="12">Mature leaves</tissue>
    </source>
</reference>
<dbReference type="PANTHER" id="PTHR12620">
    <property type="entry name" value="U2 SNRNP AUXILIARY FACTOR, SMALL SUBUNIT"/>
    <property type="match status" value="1"/>
</dbReference>
<feature type="zinc finger region" description="C3H1-type" evidence="8">
    <location>
        <begin position="363"/>
        <end position="393"/>
    </location>
</feature>